<evidence type="ECO:0000256" key="4">
    <source>
        <dbReference type="SAM" id="MobiDB-lite"/>
    </source>
</evidence>
<evidence type="ECO:0000256" key="2">
    <source>
        <dbReference type="ARBA" id="ARBA00022670"/>
    </source>
</evidence>
<keyword evidence="3" id="KW-0378">Hydrolase</keyword>
<feature type="domain" description="PPPDE" evidence="5">
    <location>
        <begin position="41"/>
        <end position="286"/>
    </location>
</feature>
<organism evidence="6 7">
    <name type="scientific">Rhodotorula taiwanensis</name>
    <dbReference type="NCBI Taxonomy" id="741276"/>
    <lineage>
        <taxon>Eukaryota</taxon>
        <taxon>Fungi</taxon>
        <taxon>Dikarya</taxon>
        <taxon>Basidiomycota</taxon>
        <taxon>Pucciniomycotina</taxon>
        <taxon>Microbotryomycetes</taxon>
        <taxon>Sporidiobolales</taxon>
        <taxon>Sporidiobolaceae</taxon>
        <taxon>Rhodotorula</taxon>
    </lineage>
</organism>
<dbReference type="GO" id="GO:0016579">
    <property type="term" value="P:protein deubiquitination"/>
    <property type="evidence" value="ECO:0007669"/>
    <property type="project" value="TreeGrafter"/>
</dbReference>
<keyword evidence="7" id="KW-1185">Reference proteome</keyword>
<evidence type="ECO:0000256" key="1">
    <source>
        <dbReference type="ARBA" id="ARBA00008140"/>
    </source>
</evidence>
<dbReference type="AlphaFoldDB" id="A0A2S5B310"/>
<dbReference type="GO" id="GO:0006508">
    <property type="term" value="P:proteolysis"/>
    <property type="evidence" value="ECO:0007669"/>
    <property type="project" value="UniProtKB-KW"/>
</dbReference>
<feature type="non-terminal residue" evidence="6">
    <location>
        <position position="1"/>
    </location>
</feature>
<feature type="region of interest" description="Disordered" evidence="4">
    <location>
        <begin position="164"/>
        <end position="186"/>
    </location>
</feature>
<dbReference type="InterPro" id="IPR008580">
    <property type="entry name" value="PPPDE_dom"/>
</dbReference>
<dbReference type="Pfam" id="PF05903">
    <property type="entry name" value="Peptidase_C97"/>
    <property type="match status" value="1"/>
</dbReference>
<evidence type="ECO:0000313" key="6">
    <source>
        <dbReference type="EMBL" id="POY71159.1"/>
    </source>
</evidence>
<keyword evidence="2" id="KW-0645">Protease</keyword>
<dbReference type="PANTHER" id="PTHR12378:SF80">
    <property type="entry name" value="IP06716P-RELATED"/>
    <property type="match status" value="1"/>
</dbReference>
<comment type="caution">
    <text evidence="6">The sequence shown here is derived from an EMBL/GenBank/DDBJ whole genome shotgun (WGS) entry which is preliminary data.</text>
</comment>
<reference evidence="6 7" key="1">
    <citation type="journal article" date="2018" name="Front. Microbiol.">
        <title>Prospects for Fungal Bioremediation of Acidic Radioactive Waste Sites: Characterization and Genome Sequence of Rhodotorula taiwanensis MD1149.</title>
        <authorList>
            <person name="Tkavc R."/>
            <person name="Matrosova V.Y."/>
            <person name="Grichenko O.E."/>
            <person name="Gostincar C."/>
            <person name="Volpe R.P."/>
            <person name="Klimenkova P."/>
            <person name="Gaidamakova E.K."/>
            <person name="Zhou C.E."/>
            <person name="Stewart B.J."/>
            <person name="Lyman M.G."/>
            <person name="Malfatti S.A."/>
            <person name="Rubinfeld B."/>
            <person name="Courtot M."/>
            <person name="Singh J."/>
            <person name="Dalgard C.L."/>
            <person name="Hamilton T."/>
            <person name="Frey K.G."/>
            <person name="Gunde-Cimerman N."/>
            <person name="Dugan L."/>
            <person name="Daly M.J."/>
        </authorList>
    </citation>
    <scope>NUCLEOTIDE SEQUENCE [LARGE SCALE GENOMIC DNA]</scope>
    <source>
        <strain evidence="6 7">MD1149</strain>
    </source>
</reference>
<gene>
    <name evidence="6" type="ORF">BMF94_5469</name>
</gene>
<evidence type="ECO:0000259" key="5">
    <source>
        <dbReference type="PROSITE" id="PS51858"/>
    </source>
</evidence>
<evidence type="ECO:0000256" key="3">
    <source>
        <dbReference type="ARBA" id="ARBA00022801"/>
    </source>
</evidence>
<proteinExistence type="inferred from homology"/>
<dbReference type="PROSITE" id="PS51858">
    <property type="entry name" value="PPPDE"/>
    <property type="match status" value="1"/>
</dbReference>
<dbReference type="GO" id="GO:0101005">
    <property type="term" value="F:deubiquitinase activity"/>
    <property type="evidence" value="ECO:0007669"/>
    <property type="project" value="TreeGrafter"/>
</dbReference>
<dbReference type="OrthoDB" id="412286at2759"/>
<dbReference type="STRING" id="741276.A0A2S5B310"/>
<dbReference type="PANTHER" id="PTHR12378">
    <property type="entry name" value="DESUMOYLATING ISOPEPTIDASE"/>
    <property type="match status" value="1"/>
</dbReference>
<dbReference type="Gene3D" id="3.90.1720.30">
    <property type="entry name" value="PPPDE domains"/>
    <property type="match status" value="1"/>
</dbReference>
<dbReference type="SMART" id="SM01179">
    <property type="entry name" value="DUF862"/>
    <property type="match status" value="1"/>
</dbReference>
<dbReference type="Proteomes" id="UP000237144">
    <property type="component" value="Unassembled WGS sequence"/>
</dbReference>
<evidence type="ECO:0000313" key="7">
    <source>
        <dbReference type="Proteomes" id="UP000237144"/>
    </source>
</evidence>
<accession>A0A2S5B310</accession>
<dbReference type="EMBL" id="PJQD01000085">
    <property type="protein sequence ID" value="POY71159.1"/>
    <property type="molecule type" value="Genomic_DNA"/>
</dbReference>
<protein>
    <recommendedName>
        <fullName evidence="5">PPPDE domain-containing protein</fullName>
    </recommendedName>
</protein>
<comment type="similarity">
    <text evidence="1">Belongs to the DeSI family.</text>
</comment>
<feature type="compositionally biased region" description="Low complexity" evidence="4">
    <location>
        <begin position="164"/>
        <end position="175"/>
    </location>
</feature>
<sequence>WTGTDAVSARGERFRQLAHRQPSLAILHKFSETMEGRDQPLKVEIVVYDLLPPSKLGSFLNLIGSGVYHSSVQLSLPLGPTDLDPTPTEFAFGGHDSPGTTGIFSLPAGAAVRRMPGLRYYTTIGAGEAIGSDWEREFTLHGRARTASPKASVASWLPVRNSSSVSLSTATPSESALVASTSSEEGDGRSVVDAAADLIEEGDADDGGLSDGTRYMSRAERRAHRIIEEMKRDPAWNGTKYRLLERNCNTFTHELVWRLTGRKAPSWLNRAAWVATTIPCIVPPGWIDEADEAAPTAESVDIPDPAHMVTSHDSVSIAPTRADKMSLGGSRT</sequence>
<dbReference type="InterPro" id="IPR042266">
    <property type="entry name" value="PPPDE_sf"/>
</dbReference>
<name>A0A2S5B310_9BASI</name>